<feature type="transmembrane region" description="Helical" evidence="8">
    <location>
        <begin position="136"/>
        <end position="169"/>
    </location>
</feature>
<dbReference type="OrthoDB" id="9807082at2"/>
<dbReference type="GO" id="GO:0005886">
    <property type="term" value="C:plasma membrane"/>
    <property type="evidence" value="ECO:0007669"/>
    <property type="project" value="UniProtKB-SubCell"/>
</dbReference>
<comment type="caution">
    <text evidence="9">The sequence shown here is derived from an EMBL/GenBank/DDBJ whole genome shotgun (WGS) entry which is preliminary data.</text>
</comment>
<keyword evidence="6 8" id="KW-1133">Transmembrane helix</keyword>
<dbReference type="Pfam" id="PF01925">
    <property type="entry name" value="TauE"/>
    <property type="match status" value="1"/>
</dbReference>
<dbReference type="RefSeq" id="WP_017033198.1">
    <property type="nucleotide sequence ID" value="NZ_AJYQ02000090.1"/>
</dbReference>
<evidence type="ECO:0000256" key="6">
    <source>
        <dbReference type="ARBA" id="ARBA00022989"/>
    </source>
</evidence>
<dbReference type="AlphaFoldDB" id="A0A1E5BFC5"/>
<evidence type="ECO:0000256" key="1">
    <source>
        <dbReference type="ARBA" id="ARBA00004651"/>
    </source>
</evidence>
<evidence type="ECO:0000256" key="2">
    <source>
        <dbReference type="ARBA" id="ARBA00009142"/>
    </source>
</evidence>
<dbReference type="EMBL" id="AJYQ02000090">
    <property type="protein sequence ID" value="OEE34501.1"/>
    <property type="molecule type" value="Genomic_DNA"/>
</dbReference>
<dbReference type="STRING" id="1187848.A1QO_07745"/>
<evidence type="ECO:0000256" key="4">
    <source>
        <dbReference type="ARBA" id="ARBA00022475"/>
    </source>
</evidence>
<feature type="transmembrane region" description="Helical" evidence="8">
    <location>
        <begin position="232"/>
        <end position="251"/>
    </location>
</feature>
<dbReference type="Proteomes" id="UP000094741">
    <property type="component" value="Unassembled WGS sequence"/>
</dbReference>
<dbReference type="PANTHER" id="PTHR30269:SF0">
    <property type="entry name" value="MEMBRANE TRANSPORTER PROTEIN YFCA-RELATED"/>
    <property type="match status" value="1"/>
</dbReference>
<comment type="subcellular location">
    <subcellularLocation>
        <location evidence="1 8">Cell membrane</location>
        <topology evidence="1 8">Multi-pass membrane protein</topology>
    </subcellularLocation>
</comment>
<proteinExistence type="inferred from homology"/>
<feature type="transmembrane region" description="Helical" evidence="8">
    <location>
        <begin position="181"/>
        <end position="199"/>
    </location>
</feature>
<feature type="transmembrane region" description="Helical" evidence="8">
    <location>
        <begin position="72"/>
        <end position="91"/>
    </location>
</feature>
<keyword evidence="4 8" id="KW-1003">Cell membrane</keyword>
<name>A0A1E5BFC5_9VIBR</name>
<keyword evidence="3" id="KW-0813">Transport</keyword>
<feature type="transmembrane region" description="Helical" evidence="8">
    <location>
        <begin position="98"/>
        <end position="116"/>
    </location>
</feature>
<evidence type="ECO:0000256" key="8">
    <source>
        <dbReference type="RuleBase" id="RU363041"/>
    </source>
</evidence>
<evidence type="ECO:0000256" key="5">
    <source>
        <dbReference type="ARBA" id="ARBA00022692"/>
    </source>
</evidence>
<evidence type="ECO:0000256" key="7">
    <source>
        <dbReference type="ARBA" id="ARBA00023136"/>
    </source>
</evidence>
<evidence type="ECO:0000313" key="9">
    <source>
        <dbReference type="EMBL" id="OEE34501.1"/>
    </source>
</evidence>
<dbReference type="PANTHER" id="PTHR30269">
    <property type="entry name" value="TRANSMEMBRANE PROTEIN YFCA"/>
    <property type="match status" value="1"/>
</dbReference>
<keyword evidence="5 8" id="KW-0812">Transmembrane</keyword>
<gene>
    <name evidence="9" type="ORF">A1QO_07745</name>
</gene>
<organism evidence="9 10">
    <name type="scientific">Vibrio genomosp. F10 str. ZF-129</name>
    <dbReference type="NCBI Taxonomy" id="1187848"/>
    <lineage>
        <taxon>Bacteria</taxon>
        <taxon>Pseudomonadati</taxon>
        <taxon>Pseudomonadota</taxon>
        <taxon>Gammaproteobacteria</taxon>
        <taxon>Vibrionales</taxon>
        <taxon>Vibrionaceae</taxon>
        <taxon>Vibrio</taxon>
    </lineage>
</organism>
<accession>A0A1E5BFC5</accession>
<evidence type="ECO:0000256" key="3">
    <source>
        <dbReference type="ARBA" id="ARBA00022448"/>
    </source>
</evidence>
<reference evidence="9 10" key="1">
    <citation type="journal article" date="2012" name="Science">
        <title>Ecological populations of bacteria act as socially cohesive units of antibiotic production and resistance.</title>
        <authorList>
            <person name="Cordero O.X."/>
            <person name="Wildschutte H."/>
            <person name="Kirkup B."/>
            <person name="Proehl S."/>
            <person name="Ngo L."/>
            <person name="Hussain F."/>
            <person name="Le Roux F."/>
            <person name="Mincer T."/>
            <person name="Polz M.F."/>
        </authorList>
    </citation>
    <scope>NUCLEOTIDE SEQUENCE [LARGE SCALE GENOMIC DNA]</scope>
    <source>
        <strain evidence="9 10">ZF-129</strain>
    </source>
</reference>
<dbReference type="InterPro" id="IPR052017">
    <property type="entry name" value="TSUP"/>
</dbReference>
<keyword evidence="7 8" id="KW-0472">Membrane</keyword>
<dbReference type="InterPro" id="IPR002781">
    <property type="entry name" value="TM_pro_TauE-like"/>
</dbReference>
<evidence type="ECO:0000313" key="10">
    <source>
        <dbReference type="Proteomes" id="UP000094741"/>
    </source>
</evidence>
<comment type="similarity">
    <text evidence="2 8">Belongs to the 4-toluene sulfonate uptake permease (TSUP) (TC 2.A.102) family.</text>
</comment>
<protein>
    <recommendedName>
        <fullName evidence="8">Probable membrane transporter protein</fullName>
    </recommendedName>
</protein>
<dbReference type="eggNOG" id="COG0730">
    <property type="taxonomic scope" value="Bacteria"/>
</dbReference>
<feature type="transmembrane region" description="Helical" evidence="8">
    <location>
        <begin position="205"/>
        <end position="223"/>
    </location>
</feature>
<sequence>MLLEWVLLFSAGVAGGVLNSVAGGGSFITFPALLACGVPPIAANATNTFAVSSGYLSGAYGFRHELTNDKQLLKLIVISLLGGALGAYLLLSIPENTFIVSIPWLLGFATLLFIFGQPIQQIVKRLVPQGQYSKRLASITLALILLFVSAYGGFFNAGLGIVALSYLVLAGCQNIHQMNGLKLVISSCVSLSAIVLFIFENVIDWHRGGAVLVGSLVGGYAAARISSKIPQAYIRYFVIGSSVAITLYFFYQTYH</sequence>